<feature type="compositionally biased region" description="Basic and acidic residues" evidence="2">
    <location>
        <begin position="1"/>
        <end position="11"/>
    </location>
</feature>
<dbReference type="Pfam" id="PF19749">
    <property type="entry name" value="DUF6236"/>
    <property type="match status" value="1"/>
</dbReference>
<dbReference type="InterPro" id="IPR046203">
    <property type="entry name" value="DUF6236"/>
</dbReference>
<feature type="region of interest" description="Disordered" evidence="2">
    <location>
        <begin position="1"/>
        <end position="22"/>
    </location>
</feature>
<reference evidence="3 4" key="1">
    <citation type="submission" date="2016-10" db="EMBL/GenBank/DDBJ databases">
        <authorList>
            <person name="de Groot N.N."/>
        </authorList>
    </citation>
    <scope>NUCLEOTIDE SEQUENCE [LARGE SCALE GENOMIC DNA]</scope>
    <source>
        <strain evidence="3 4">ATCC 35958</strain>
    </source>
</reference>
<dbReference type="Proteomes" id="UP000199766">
    <property type="component" value="Unassembled WGS sequence"/>
</dbReference>
<evidence type="ECO:0000313" key="3">
    <source>
        <dbReference type="EMBL" id="SER37440.1"/>
    </source>
</evidence>
<keyword evidence="4" id="KW-1185">Reference proteome</keyword>
<gene>
    <name evidence="3" type="ORF">SAMN02982919_02281</name>
</gene>
<organism evidence="3 4">
    <name type="scientific">Giesbergeria anulus</name>
    <dbReference type="NCBI Taxonomy" id="180197"/>
    <lineage>
        <taxon>Bacteria</taxon>
        <taxon>Pseudomonadati</taxon>
        <taxon>Pseudomonadota</taxon>
        <taxon>Betaproteobacteria</taxon>
        <taxon>Burkholderiales</taxon>
        <taxon>Comamonadaceae</taxon>
        <taxon>Giesbergeria</taxon>
    </lineage>
</organism>
<sequence length="320" mass="35677">MGESKRRKESDPSYGTRPKGGRGIMLLPDLVEEKNSSPKVTAKGIEGPVIAIPSMWRPEQLRFGLCFWDRIAWPSISVLPSHGSTDMDFLESEGVLVRPEASLVPNLTSPGRGFADTYFRAYQDLENKEPGRWCLSASAEHDLRSFLGDHIAPDRGITVSLHHAVPIPTRNVALQDLLEFKQKRNSELEALRKELDSYKQLITSATDRAEVFATQRDRIDAACVDLLRVSREQRMPIHISDMSLEIDFKGSAALAVAAAASVFSDHLNLPGVEKFLASAGMIAFSSIKFKAGFGIGDNKAKLRQSPFRYVHYLHKELDWL</sequence>
<proteinExistence type="predicted"/>
<evidence type="ECO:0000313" key="4">
    <source>
        <dbReference type="Proteomes" id="UP000199766"/>
    </source>
</evidence>
<dbReference type="AlphaFoldDB" id="A0A1H9NN99"/>
<protein>
    <submittedName>
        <fullName evidence="3">Uncharacterized protein</fullName>
    </submittedName>
</protein>
<name>A0A1H9NN99_9BURK</name>
<evidence type="ECO:0000256" key="2">
    <source>
        <dbReference type="SAM" id="MobiDB-lite"/>
    </source>
</evidence>
<evidence type="ECO:0000256" key="1">
    <source>
        <dbReference type="SAM" id="Coils"/>
    </source>
</evidence>
<keyword evidence="1" id="KW-0175">Coiled coil</keyword>
<feature type="coiled-coil region" evidence="1">
    <location>
        <begin position="171"/>
        <end position="208"/>
    </location>
</feature>
<accession>A0A1H9NN99</accession>
<dbReference type="EMBL" id="FOGD01000007">
    <property type="protein sequence ID" value="SER37440.1"/>
    <property type="molecule type" value="Genomic_DNA"/>
</dbReference>